<feature type="region of interest" description="Disordered" evidence="5">
    <location>
        <begin position="576"/>
        <end position="621"/>
    </location>
</feature>
<accession>A0A059AQN6</accession>
<protein>
    <recommendedName>
        <fullName evidence="4">Pescadillo homolog</fullName>
    </recommendedName>
</protein>
<dbReference type="CDD" id="cd17709">
    <property type="entry name" value="BRCT_pescadillo_like"/>
    <property type="match status" value="1"/>
</dbReference>
<feature type="domain" description="BRCT" evidence="6">
    <location>
        <begin position="332"/>
        <end position="422"/>
    </location>
</feature>
<keyword evidence="3 4" id="KW-0539">Nucleus</keyword>
<dbReference type="AlphaFoldDB" id="A0A059AQN6"/>
<dbReference type="FunFam" id="3.40.50.10190:FF:000002">
    <property type="entry name" value="Pescadillo homolog"/>
    <property type="match status" value="1"/>
</dbReference>
<feature type="region of interest" description="Disordered" evidence="5">
    <location>
        <begin position="527"/>
        <end position="550"/>
    </location>
</feature>
<evidence type="ECO:0000256" key="5">
    <source>
        <dbReference type="SAM" id="MobiDB-lite"/>
    </source>
</evidence>
<feature type="compositionally biased region" description="Basic and acidic residues" evidence="5">
    <location>
        <begin position="608"/>
        <end position="621"/>
    </location>
</feature>
<evidence type="ECO:0000256" key="3">
    <source>
        <dbReference type="ARBA" id="ARBA00023242"/>
    </source>
</evidence>
<reference evidence="7" key="1">
    <citation type="submission" date="2013-07" db="EMBL/GenBank/DDBJ databases">
        <title>The genome of Eucalyptus grandis.</title>
        <authorList>
            <person name="Schmutz J."/>
            <person name="Hayes R."/>
            <person name="Myburg A."/>
            <person name="Tuskan G."/>
            <person name="Grattapaglia D."/>
            <person name="Rokhsar D.S."/>
        </authorList>
    </citation>
    <scope>NUCLEOTIDE SEQUENCE</scope>
    <source>
        <tissue evidence="7">Leaf extractions</tissue>
    </source>
</reference>
<name>A0A059AQN6_EUCGR</name>
<dbReference type="EMBL" id="KK198761">
    <property type="protein sequence ID" value="KCW55966.1"/>
    <property type="molecule type" value="Genomic_DNA"/>
</dbReference>
<proteinExistence type="inferred from homology"/>
<gene>
    <name evidence="7" type="ORF">EUGRSUZ_I01748</name>
</gene>
<dbReference type="InterPro" id="IPR010613">
    <property type="entry name" value="PES"/>
</dbReference>
<feature type="region of interest" description="Disordered" evidence="5">
    <location>
        <begin position="272"/>
        <end position="294"/>
    </location>
</feature>
<keyword evidence="2 4" id="KW-0698">rRNA processing</keyword>
<dbReference type="FunCoup" id="A0A059AQN6">
    <property type="interactions" value="3686"/>
</dbReference>
<dbReference type="GO" id="GO:0030687">
    <property type="term" value="C:preribosome, large subunit precursor"/>
    <property type="evidence" value="ECO:0007669"/>
    <property type="project" value="UniProtKB-UniRule"/>
</dbReference>
<evidence type="ECO:0000256" key="2">
    <source>
        <dbReference type="ARBA" id="ARBA00022552"/>
    </source>
</evidence>
<evidence type="ECO:0000256" key="4">
    <source>
        <dbReference type="HAMAP-Rule" id="MF_03028"/>
    </source>
</evidence>
<dbReference type="InParanoid" id="A0A059AQN6"/>
<dbReference type="GO" id="GO:0000466">
    <property type="term" value="P:maturation of 5.8S rRNA from tricistronic rRNA transcript (SSU-rRNA, 5.8S rRNA, LSU-rRNA)"/>
    <property type="evidence" value="ECO:0007669"/>
    <property type="project" value="UniProtKB-UniRule"/>
</dbReference>
<dbReference type="SMART" id="SM00292">
    <property type="entry name" value="BRCT"/>
    <property type="match status" value="1"/>
</dbReference>
<dbReference type="HAMAP" id="MF_03028">
    <property type="entry name" value="Pescadillo"/>
    <property type="match status" value="1"/>
</dbReference>
<dbReference type="STRING" id="71139.A0A059AQN6"/>
<sequence>MPKHYRPAGKKKEGNVAKYVTRSQAVKLLQVSLVTFRRLCILKGVFPREPKKKVKGNHHTYYHLKDILFVKHDPLLEKFREMRTYEKKLKKAQAKRNKDLYERLRTRKPTYTLDRLILERYPKFVDALRDLDDCLSMVHLFAALPALERENIEVKRIHNCRKLSHEWQAYIARTHKLRKVFISVKGIYYQAEVDGQKITWLTPHALQQVLPDDVDYSVMLTFLEFYETLLAFTNFKLYHSINVKYPPILDPQLEALAEELYALSRYLDANTRSSRASGSDQVEGQENEKQHDESDLRLAQLQHQLPHNEPGALMHLVEDAAGEDEDDEDTKDCKNLFKDMKFFLGREVPRESLLFVIPAFGGIVSWEGDGAPYREADQSITHQIVDRPTQGHIFLSREYVQPQWIYDCVNARVILPTEGYLVGRVPPPHLSPFVNNEAEGYVPEYAETIKRLQAAARNEVLPMPGTGKEDLEDPQRLLVEGIIDRAEAKEATEKKRKMETLKEQYHDELKMEIEGATYSSMINRNTESNAASGEAREESVPDLEQTAEDGANMAKIVMSRKKRRLLEAIEIGKKRKQANVDLLKERKKKNEADVLPPKNGLSGARRPRSQDEEARRRASLP</sequence>
<feature type="compositionally biased region" description="Polar residues" evidence="5">
    <location>
        <begin position="272"/>
        <end position="284"/>
    </location>
</feature>
<dbReference type="GO" id="GO:0005654">
    <property type="term" value="C:nucleoplasm"/>
    <property type="evidence" value="ECO:0007669"/>
    <property type="project" value="UniProtKB-SubCell"/>
</dbReference>
<comment type="similarity">
    <text evidence="4">Belongs to the pescadillo family.</text>
</comment>
<dbReference type="PANTHER" id="PTHR12221:SF6">
    <property type="entry name" value="PESCADILLO HOMOLOG"/>
    <property type="match status" value="1"/>
</dbReference>
<dbReference type="Gramene" id="KCW55966">
    <property type="protein sequence ID" value="KCW55966"/>
    <property type="gene ID" value="EUGRSUZ_I01748"/>
</dbReference>
<organism evidence="7">
    <name type="scientific">Eucalyptus grandis</name>
    <name type="common">Flooded gum</name>
    <dbReference type="NCBI Taxonomy" id="71139"/>
    <lineage>
        <taxon>Eukaryota</taxon>
        <taxon>Viridiplantae</taxon>
        <taxon>Streptophyta</taxon>
        <taxon>Embryophyta</taxon>
        <taxon>Tracheophyta</taxon>
        <taxon>Spermatophyta</taxon>
        <taxon>Magnoliopsida</taxon>
        <taxon>eudicotyledons</taxon>
        <taxon>Gunneridae</taxon>
        <taxon>Pentapetalae</taxon>
        <taxon>rosids</taxon>
        <taxon>malvids</taxon>
        <taxon>Myrtales</taxon>
        <taxon>Myrtaceae</taxon>
        <taxon>Myrtoideae</taxon>
        <taxon>Eucalypteae</taxon>
        <taxon>Eucalyptus</taxon>
    </lineage>
</organism>
<dbReference type="PROSITE" id="PS50172">
    <property type="entry name" value="BRCT"/>
    <property type="match status" value="1"/>
</dbReference>
<dbReference type="OMA" id="QKVTWIV"/>
<dbReference type="SUPFAM" id="SSF52113">
    <property type="entry name" value="BRCT domain"/>
    <property type="match status" value="1"/>
</dbReference>
<dbReference type="GO" id="GO:0000463">
    <property type="term" value="P:maturation of LSU-rRNA from tricistronic rRNA transcript (SSU-rRNA, 5.8S rRNA, LSU-rRNA)"/>
    <property type="evidence" value="ECO:0000318"/>
    <property type="project" value="GO_Central"/>
</dbReference>
<evidence type="ECO:0000259" key="6">
    <source>
        <dbReference type="PROSITE" id="PS50172"/>
    </source>
</evidence>
<dbReference type="InterPro" id="IPR036420">
    <property type="entry name" value="BRCT_dom_sf"/>
</dbReference>
<keyword evidence="1 4" id="KW-0690">Ribosome biogenesis</keyword>
<dbReference type="PANTHER" id="PTHR12221">
    <property type="entry name" value="PESCADILLO - RELATED"/>
    <property type="match status" value="1"/>
</dbReference>
<dbReference type="InterPro" id="IPR001357">
    <property type="entry name" value="BRCT_dom"/>
</dbReference>
<dbReference type="Pfam" id="PF06732">
    <property type="entry name" value="Pescadillo_N"/>
    <property type="match status" value="1"/>
</dbReference>
<dbReference type="Pfam" id="PF16589">
    <property type="entry name" value="BRCT_2"/>
    <property type="match status" value="1"/>
</dbReference>
<dbReference type="Gene3D" id="3.40.50.10190">
    <property type="entry name" value="BRCT domain"/>
    <property type="match status" value="1"/>
</dbReference>
<comment type="subcellular location">
    <subcellularLocation>
        <location evidence="4">Nucleus</location>
        <location evidence="4">Nucleolus</location>
    </subcellularLocation>
    <subcellularLocation>
        <location evidence="4">Nucleus</location>
        <location evidence="4">Nucleoplasm</location>
    </subcellularLocation>
</comment>
<dbReference type="GO" id="GO:0003723">
    <property type="term" value="F:RNA binding"/>
    <property type="evidence" value="ECO:0000318"/>
    <property type="project" value="GO_Central"/>
</dbReference>
<dbReference type="GO" id="GO:0043021">
    <property type="term" value="F:ribonucleoprotein complex binding"/>
    <property type="evidence" value="ECO:0007669"/>
    <property type="project" value="UniProtKB-UniRule"/>
</dbReference>
<feature type="compositionally biased region" description="Basic and acidic residues" evidence="5">
    <location>
        <begin position="582"/>
        <end position="592"/>
    </location>
</feature>
<evidence type="ECO:0000256" key="1">
    <source>
        <dbReference type="ARBA" id="ARBA00022517"/>
    </source>
</evidence>
<dbReference type="GO" id="GO:0070545">
    <property type="term" value="C:PeBoW complex"/>
    <property type="evidence" value="ECO:0000318"/>
    <property type="project" value="GO_Central"/>
</dbReference>
<comment type="function">
    <text evidence="4">Required for maturation of ribosomal RNAs and formation of the large ribosomal subunit.</text>
</comment>
<evidence type="ECO:0000313" key="7">
    <source>
        <dbReference type="EMBL" id="KCW55966.1"/>
    </source>
</evidence>